<organism evidence="1 4">
    <name type="scientific">Phytophthora rubi</name>
    <dbReference type="NCBI Taxonomy" id="129364"/>
    <lineage>
        <taxon>Eukaryota</taxon>
        <taxon>Sar</taxon>
        <taxon>Stramenopiles</taxon>
        <taxon>Oomycota</taxon>
        <taxon>Peronosporomycetes</taxon>
        <taxon>Peronosporales</taxon>
        <taxon>Peronosporaceae</taxon>
        <taxon>Phytophthora</taxon>
    </lineage>
</organism>
<comment type="caution">
    <text evidence="1">The sequence shown here is derived from an EMBL/GenBank/DDBJ whole genome shotgun (WGS) entry which is preliminary data.</text>
</comment>
<dbReference type="Proteomes" id="UP000429607">
    <property type="component" value="Unassembled WGS sequence"/>
</dbReference>
<dbReference type="Proteomes" id="UP000434957">
    <property type="component" value="Unassembled WGS sequence"/>
</dbReference>
<protein>
    <submittedName>
        <fullName evidence="1">Uncharacterized protein</fullName>
    </submittedName>
</protein>
<accession>A0A6A3IYQ3</accession>
<name>A0A6A3IYQ3_9STRA</name>
<dbReference type="EMBL" id="QXFV01002613">
    <property type="protein sequence ID" value="KAE8985445.1"/>
    <property type="molecule type" value="Genomic_DNA"/>
</dbReference>
<dbReference type="OrthoDB" id="10347556at2759"/>
<sequence length="143" mass="15384">MSNRTFWQVNAEVSCCLIVCAPVCRTSVTCKLQAFCRRSIADDQQVAAAKSIIELQADSRTPAFTTVRCGLRGNSNPGFVQIHTGYDINDTSVATPRLLEASNGFKGLDGWAPRGEKLSCSVAGVIFVFAFFCGVRQLEAVAG</sequence>
<dbReference type="EMBL" id="QXFU01002378">
    <property type="protein sequence ID" value="KAE8986509.1"/>
    <property type="molecule type" value="Genomic_DNA"/>
</dbReference>
<evidence type="ECO:0000313" key="6">
    <source>
        <dbReference type="Proteomes" id="UP000435112"/>
    </source>
</evidence>
<evidence type="ECO:0000313" key="4">
    <source>
        <dbReference type="Proteomes" id="UP000429607"/>
    </source>
</evidence>
<proteinExistence type="predicted"/>
<dbReference type="Proteomes" id="UP000435112">
    <property type="component" value="Unassembled WGS sequence"/>
</dbReference>
<dbReference type="EMBL" id="QXFT01002034">
    <property type="protein sequence ID" value="KAE9305211.1"/>
    <property type="molecule type" value="Genomic_DNA"/>
</dbReference>
<evidence type="ECO:0000313" key="1">
    <source>
        <dbReference type="EMBL" id="KAE8985445.1"/>
    </source>
</evidence>
<evidence type="ECO:0000313" key="5">
    <source>
        <dbReference type="Proteomes" id="UP000434957"/>
    </source>
</evidence>
<gene>
    <name evidence="1" type="ORF">PR001_g22887</name>
    <name evidence="2" type="ORF">PR002_g22333</name>
    <name evidence="3" type="ORF">PR003_g21559</name>
</gene>
<evidence type="ECO:0000313" key="2">
    <source>
        <dbReference type="EMBL" id="KAE8986509.1"/>
    </source>
</evidence>
<keyword evidence="5" id="KW-1185">Reference proteome</keyword>
<reference evidence="4 6" key="1">
    <citation type="submission" date="2018-09" db="EMBL/GenBank/DDBJ databases">
        <title>Genomic investigation of the strawberry pathogen Phytophthora fragariae indicates pathogenicity is determined by transcriptional variation in three key races.</title>
        <authorList>
            <person name="Adams T.M."/>
            <person name="Armitage A.D."/>
            <person name="Sobczyk M.K."/>
            <person name="Bates H.J."/>
            <person name="Dunwell J.M."/>
            <person name="Nellist C.F."/>
            <person name="Harrison R.J."/>
        </authorList>
    </citation>
    <scope>NUCLEOTIDE SEQUENCE [LARGE SCALE GENOMIC DNA]</scope>
    <source>
        <strain evidence="1 4">SCRP249</strain>
        <strain evidence="2 6">SCRP324</strain>
        <strain evidence="3 5">SCRP333</strain>
    </source>
</reference>
<dbReference type="AlphaFoldDB" id="A0A6A3IYQ3"/>
<evidence type="ECO:0000313" key="3">
    <source>
        <dbReference type="EMBL" id="KAE9305211.1"/>
    </source>
</evidence>